<evidence type="ECO:0000313" key="3">
    <source>
        <dbReference type="EMBL" id="OMD30122.1"/>
    </source>
</evidence>
<reference evidence="5 6" key="1">
    <citation type="submission" date="2016-10" db="EMBL/GenBank/DDBJ databases">
        <title>Paenibacillus species isolates.</title>
        <authorList>
            <person name="Beno S.M."/>
        </authorList>
    </citation>
    <scope>NUCLEOTIDE SEQUENCE [LARGE SCALE GENOMIC DNA]</scope>
    <source>
        <strain evidence="3 6">FSL H7-0604</strain>
        <strain evidence="4 5">FSL H7-0918</strain>
    </source>
</reference>
<organism evidence="3 6">
    <name type="scientific">Paenibacillus odorifer</name>
    <dbReference type="NCBI Taxonomy" id="189426"/>
    <lineage>
        <taxon>Bacteria</taxon>
        <taxon>Bacillati</taxon>
        <taxon>Bacillota</taxon>
        <taxon>Bacilli</taxon>
        <taxon>Bacillales</taxon>
        <taxon>Paenibacillaceae</taxon>
        <taxon>Paenibacillus</taxon>
    </lineage>
</organism>
<dbReference type="KEGG" id="pod:PODO_11605"/>
<dbReference type="Gene3D" id="1.10.1200.10">
    <property type="entry name" value="ACP-like"/>
    <property type="match status" value="1"/>
</dbReference>
<evidence type="ECO:0000313" key="5">
    <source>
        <dbReference type="Proteomes" id="UP000187323"/>
    </source>
</evidence>
<evidence type="ECO:0000313" key="4">
    <source>
        <dbReference type="EMBL" id="OME18321.1"/>
    </source>
</evidence>
<dbReference type="PROSITE" id="PS50075">
    <property type="entry name" value="CARRIER"/>
    <property type="match status" value="1"/>
</dbReference>
<dbReference type="Pfam" id="PF00550">
    <property type="entry name" value="PP-binding"/>
    <property type="match status" value="1"/>
</dbReference>
<reference evidence="2 7" key="2">
    <citation type="submission" date="2017-06" db="EMBL/GenBank/DDBJ databases">
        <title>Complete genome sequence of Paenibacillus odorifer CBA7130.</title>
        <authorList>
            <person name="Nam Y.-D."/>
            <person name="Kang J."/>
            <person name="Chung W.-H."/>
        </authorList>
    </citation>
    <scope>NUCLEOTIDE SEQUENCE [LARGE SCALE GENOMIC DNA]</scope>
    <source>
        <strain evidence="2 7">CBA7130</strain>
    </source>
</reference>
<dbReference type="AlphaFoldDB" id="A0A1R0X6B1"/>
<evidence type="ECO:0000313" key="2">
    <source>
        <dbReference type="EMBL" id="AWV33188.1"/>
    </source>
</evidence>
<dbReference type="EMBL" id="MPTO01000015">
    <property type="protein sequence ID" value="OME18321.1"/>
    <property type="molecule type" value="Genomic_DNA"/>
</dbReference>
<sequence length="88" mass="9747">MQNKEILGKLAAIFSEVLSKEVTMEELDAQADLLEAFHMDSLIALQIIVKIEQQLGIVIEDDDLALELLNDTGKLTAYIEGQSERVSS</sequence>
<dbReference type="EMBL" id="CP021965">
    <property type="protein sequence ID" value="AWV33188.1"/>
    <property type="molecule type" value="Genomic_DNA"/>
</dbReference>
<dbReference type="EMBL" id="MKQP01000027">
    <property type="protein sequence ID" value="OMD30122.1"/>
    <property type="molecule type" value="Genomic_DNA"/>
</dbReference>
<proteinExistence type="predicted"/>
<accession>A0A1R0X6B1</accession>
<name>A0A1R0X6B1_9BACL</name>
<dbReference type="InterPro" id="IPR036736">
    <property type="entry name" value="ACP-like_sf"/>
</dbReference>
<dbReference type="SUPFAM" id="SSF47336">
    <property type="entry name" value="ACP-like"/>
    <property type="match status" value="1"/>
</dbReference>
<dbReference type="InterPro" id="IPR009081">
    <property type="entry name" value="PP-bd_ACP"/>
</dbReference>
<dbReference type="Proteomes" id="UP000187323">
    <property type="component" value="Unassembled WGS sequence"/>
</dbReference>
<evidence type="ECO:0000259" key="1">
    <source>
        <dbReference type="PROSITE" id="PS50075"/>
    </source>
</evidence>
<feature type="domain" description="Carrier" evidence="1">
    <location>
        <begin position="1"/>
        <end position="83"/>
    </location>
</feature>
<evidence type="ECO:0000313" key="6">
    <source>
        <dbReference type="Proteomes" id="UP000187465"/>
    </source>
</evidence>
<evidence type="ECO:0000313" key="7">
    <source>
        <dbReference type="Proteomes" id="UP000249163"/>
    </source>
</evidence>
<dbReference type="RefSeq" id="WP_036685924.1">
    <property type="nucleotide sequence ID" value="NZ_CP009428.1"/>
</dbReference>
<dbReference type="Proteomes" id="UP000249163">
    <property type="component" value="Chromosome"/>
</dbReference>
<gene>
    <name evidence="3" type="ORF">BJP51_21485</name>
    <name evidence="4" type="ORF">BSK47_16975</name>
    <name evidence="2" type="ORF">CD191_11490</name>
</gene>
<dbReference type="GeneID" id="31570853"/>
<dbReference type="Proteomes" id="UP000187465">
    <property type="component" value="Unassembled WGS sequence"/>
</dbReference>
<protein>
    <recommendedName>
        <fullName evidence="1">Carrier domain-containing protein</fullName>
    </recommendedName>
</protein>